<feature type="domain" description="Myb-like" evidence="1">
    <location>
        <begin position="14"/>
        <end position="62"/>
    </location>
</feature>
<keyword evidence="4" id="KW-1185">Reference proteome</keyword>
<name>A0A1V9ZLY1_ACHHY</name>
<protein>
    <submittedName>
        <fullName evidence="3">Uncharacterized protein</fullName>
    </submittedName>
</protein>
<dbReference type="PANTHER" id="PTHR44042">
    <property type="entry name" value="DUPLICATED HOMEODOMAIN-LIKE SUPERFAMILY PROTEIN-RELATED"/>
    <property type="match status" value="1"/>
</dbReference>
<accession>A0A1V9ZLY1</accession>
<comment type="caution">
    <text evidence="3">The sequence shown here is derived from an EMBL/GenBank/DDBJ whole genome shotgun (WGS) entry which is preliminary data.</text>
</comment>
<evidence type="ECO:0000313" key="4">
    <source>
        <dbReference type="Proteomes" id="UP000243579"/>
    </source>
</evidence>
<reference evidence="3 4" key="1">
    <citation type="journal article" date="2014" name="Genome Biol. Evol.">
        <title>The secreted proteins of Achlya hypogyna and Thraustotheca clavata identify the ancestral oomycete secretome and reveal gene acquisitions by horizontal gene transfer.</title>
        <authorList>
            <person name="Misner I."/>
            <person name="Blouin N."/>
            <person name="Leonard G."/>
            <person name="Richards T.A."/>
            <person name="Lane C.E."/>
        </authorList>
    </citation>
    <scope>NUCLEOTIDE SEQUENCE [LARGE SCALE GENOMIC DNA]</scope>
    <source>
        <strain evidence="3 4">ATCC 48635</strain>
    </source>
</reference>
<dbReference type="InterPro" id="IPR001005">
    <property type="entry name" value="SANT/Myb"/>
</dbReference>
<dbReference type="Proteomes" id="UP000243579">
    <property type="component" value="Unassembled WGS sequence"/>
</dbReference>
<organism evidence="3 4">
    <name type="scientific">Achlya hypogyna</name>
    <name type="common">Oomycete</name>
    <name type="synonym">Protoachlya hypogyna</name>
    <dbReference type="NCBI Taxonomy" id="1202772"/>
    <lineage>
        <taxon>Eukaryota</taxon>
        <taxon>Sar</taxon>
        <taxon>Stramenopiles</taxon>
        <taxon>Oomycota</taxon>
        <taxon>Saprolegniomycetes</taxon>
        <taxon>Saprolegniales</taxon>
        <taxon>Achlyaceae</taxon>
        <taxon>Achlya</taxon>
    </lineage>
</organism>
<dbReference type="SMART" id="SM00717">
    <property type="entry name" value="SANT"/>
    <property type="match status" value="2"/>
</dbReference>
<dbReference type="InterPro" id="IPR017930">
    <property type="entry name" value="Myb_dom"/>
</dbReference>
<dbReference type="AlphaFoldDB" id="A0A1V9ZLY1"/>
<dbReference type="CDD" id="cd00167">
    <property type="entry name" value="SANT"/>
    <property type="match status" value="2"/>
</dbReference>
<proteinExistence type="predicted"/>
<evidence type="ECO:0000259" key="1">
    <source>
        <dbReference type="PROSITE" id="PS50090"/>
    </source>
</evidence>
<evidence type="ECO:0000259" key="2">
    <source>
        <dbReference type="PROSITE" id="PS51294"/>
    </source>
</evidence>
<dbReference type="PROSITE" id="PS50090">
    <property type="entry name" value="MYB_LIKE"/>
    <property type="match status" value="2"/>
</dbReference>
<dbReference type="OrthoDB" id="118550at2759"/>
<dbReference type="EMBL" id="JNBR01000075">
    <property type="protein sequence ID" value="OQR98992.1"/>
    <property type="molecule type" value="Genomic_DNA"/>
</dbReference>
<dbReference type="Gene3D" id="1.10.10.60">
    <property type="entry name" value="Homeodomain-like"/>
    <property type="match status" value="2"/>
</dbReference>
<dbReference type="PANTHER" id="PTHR44042:SF67">
    <property type="entry name" value="MYB-LIKE PROTEIN I"/>
    <property type="match status" value="1"/>
</dbReference>
<dbReference type="Pfam" id="PF00249">
    <property type="entry name" value="Myb_DNA-binding"/>
    <property type="match status" value="2"/>
</dbReference>
<feature type="domain" description="HTH myb-type" evidence="2">
    <location>
        <begin position="14"/>
        <end position="66"/>
    </location>
</feature>
<sequence>MGKKEFQPMSPHFWSADEHARFLDALEKVGPCAPSGAVWGLMADHIGTRTYKDVQLHANRYFLQLQMINTQKRKELQAMQSIDSLWTREEDALFEELLGAASSGTYYNWTAIAARFQAKSAKAVRDRYMKLIYDVAAIENGHHVTIHFGGAPSLDDDGVVYDCCSTLTPEEEDVLMEALEESKVPAHATSNALAVVASAVVALTNHTSKQPPTRQQLKFSKDDAKCAIMKAVAMETTDTGAVLGCLHASLRLREDSAPTPSQHDFAGYARYQDHKTKEESVHRSIDMDVYAVL</sequence>
<dbReference type="InterPro" id="IPR009057">
    <property type="entry name" value="Homeodomain-like_sf"/>
</dbReference>
<dbReference type="PROSITE" id="PS51294">
    <property type="entry name" value="HTH_MYB"/>
    <property type="match status" value="1"/>
</dbReference>
<feature type="domain" description="Myb-like" evidence="1">
    <location>
        <begin position="86"/>
        <end position="132"/>
    </location>
</feature>
<evidence type="ECO:0000313" key="3">
    <source>
        <dbReference type="EMBL" id="OQR98992.1"/>
    </source>
</evidence>
<dbReference type="SUPFAM" id="SSF46689">
    <property type="entry name" value="Homeodomain-like"/>
    <property type="match status" value="2"/>
</dbReference>
<gene>
    <name evidence="3" type="ORF">ACHHYP_07405</name>
</gene>
<dbReference type="STRING" id="1202772.A0A1V9ZLY1"/>